<feature type="transmembrane region" description="Helical" evidence="2">
    <location>
        <begin position="26"/>
        <end position="45"/>
    </location>
</feature>
<evidence type="ECO:0000313" key="4">
    <source>
        <dbReference type="Proteomes" id="UP000255355"/>
    </source>
</evidence>
<proteinExistence type="predicted"/>
<reference evidence="3 4" key="1">
    <citation type="submission" date="2018-07" db="EMBL/GenBank/DDBJ databases">
        <title>Genomic Encyclopedia of Type Strains, Phase IV (KMG-IV): sequencing the most valuable type-strain genomes for metagenomic binning, comparative biology and taxonomic classification.</title>
        <authorList>
            <person name="Goeker M."/>
        </authorList>
    </citation>
    <scope>NUCLEOTIDE SEQUENCE [LARGE SCALE GENOMIC DNA]</scope>
    <source>
        <strain evidence="3 4">DSM 44952</strain>
    </source>
</reference>
<name>A0A370H5V8_9NOCA</name>
<comment type="caution">
    <text evidence="3">The sequence shown here is derived from an EMBL/GenBank/DDBJ whole genome shotgun (WGS) entry which is preliminary data.</text>
</comment>
<evidence type="ECO:0000313" key="3">
    <source>
        <dbReference type="EMBL" id="RDI51148.1"/>
    </source>
</evidence>
<keyword evidence="4" id="KW-1185">Reference proteome</keyword>
<dbReference type="STRING" id="1210089.GCA_001613165_04786"/>
<gene>
    <name evidence="3" type="ORF">DFR68_105626</name>
</gene>
<dbReference type="Proteomes" id="UP000255355">
    <property type="component" value="Unassembled WGS sequence"/>
</dbReference>
<organism evidence="3 4">
    <name type="scientific">Nocardia mexicana</name>
    <dbReference type="NCBI Taxonomy" id="279262"/>
    <lineage>
        <taxon>Bacteria</taxon>
        <taxon>Bacillati</taxon>
        <taxon>Actinomycetota</taxon>
        <taxon>Actinomycetes</taxon>
        <taxon>Mycobacteriales</taxon>
        <taxon>Nocardiaceae</taxon>
        <taxon>Nocardia</taxon>
    </lineage>
</organism>
<keyword evidence="2" id="KW-0812">Transmembrane</keyword>
<evidence type="ECO:0000256" key="2">
    <source>
        <dbReference type="SAM" id="Phobius"/>
    </source>
</evidence>
<dbReference type="RefSeq" id="WP_068023573.1">
    <property type="nucleotide sequence ID" value="NZ_QQAZ01000005.1"/>
</dbReference>
<dbReference type="AlphaFoldDB" id="A0A370H5V8"/>
<keyword evidence="2" id="KW-0472">Membrane</keyword>
<protein>
    <submittedName>
        <fullName evidence="3">Uncharacterized protein</fullName>
    </submittedName>
</protein>
<feature type="transmembrane region" description="Helical" evidence="2">
    <location>
        <begin position="69"/>
        <end position="89"/>
    </location>
</feature>
<feature type="compositionally biased region" description="Basic and acidic residues" evidence="1">
    <location>
        <begin position="1"/>
        <end position="15"/>
    </location>
</feature>
<dbReference type="OrthoDB" id="4566568at2"/>
<feature type="region of interest" description="Disordered" evidence="1">
    <location>
        <begin position="1"/>
        <end position="21"/>
    </location>
</feature>
<sequence>MSAPDDSEHARDAGPPRRTAGRITGGIVLVLVAIVLLVGGIHAIVDPSAVVAGSSRSARSPDTDGEAQFSGLLLCSFGITVLCFAIALFQRKTPTAGTPTGNEVG</sequence>
<keyword evidence="2" id="KW-1133">Transmembrane helix</keyword>
<accession>A0A370H5V8</accession>
<dbReference type="EMBL" id="QQAZ01000005">
    <property type="protein sequence ID" value="RDI51148.1"/>
    <property type="molecule type" value="Genomic_DNA"/>
</dbReference>
<evidence type="ECO:0000256" key="1">
    <source>
        <dbReference type="SAM" id="MobiDB-lite"/>
    </source>
</evidence>